<keyword evidence="4" id="KW-1185">Reference proteome</keyword>
<feature type="chain" id="PRO_5012850729" description="aECM cysteine-cradle domain-containing protein" evidence="1">
    <location>
        <begin position="18"/>
        <end position="531"/>
    </location>
</feature>
<dbReference type="OrthoDB" id="5872457at2759"/>
<dbReference type="AlphaFoldDB" id="A0A238C0F7"/>
<dbReference type="Proteomes" id="UP000242913">
    <property type="component" value="Unassembled WGS sequence"/>
</dbReference>
<feature type="domain" description="aECM cysteine-cradle" evidence="2">
    <location>
        <begin position="478"/>
        <end position="528"/>
    </location>
</feature>
<dbReference type="InterPro" id="IPR055352">
    <property type="entry name" value="CCD_aECM"/>
</dbReference>
<evidence type="ECO:0000256" key="1">
    <source>
        <dbReference type="SAM" id="SignalP"/>
    </source>
</evidence>
<gene>
    <name evidence="3" type="ORF">X798_02471</name>
</gene>
<name>A0A238C0F7_9BILA</name>
<sequence>MSTKIIIFLFLHIIVLAEEQPFLDLKKVIRGALDVVAAVPTSTIPINYNLGNPSQVTTSNGIQGIDPIIRERFSRLFHIPPDFVHRLAAQAGFIDYEPTTAKPFSNHWSKFKPHESQVNQEYTTSAFIQEDPSVTSNTANDFSGIIQEKRQVAREQNNFLLSFCLSTYIFHSGNLFPILCYFSYWKYYQPFGDIPEGSQPKMIIYGGRLYIATPLLSEKHVQQVTVNSMVTQNPSEIADKKEEDNQPITHEPNEGMHYHRIYEKHIKAAGDEQAQTAKFQQVIVPDALPIEILGIESKAKAYSPYRKVYKKELENYDALHQFILEKQPHEIGANLAKDDSTRNGLERKVISFQPTTSVPSYNQPAKLAANFAGKTENSNLPSYQLSLNKKLKQYDGIDNMTFDRLIKKQMMTSTQQANELAAGTLSQKKIEKNENAEFTSEKQSMRRILALRSKMAADRRKFAERKQLLLSMKRKIFRRHCYNIRSLAQQFGFTDIKQYVLSNCIFIENYYPEFKCREADVSIHKCLRLFE</sequence>
<dbReference type="Pfam" id="PF23626">
    <property type="entry name" value="CCD_aECM"/>
    <property type="match status" value="1"/>
</dbReference>
<reference evidence="3 4" key="1">
    <citation type="submission" date="2015-12" db="EMBL/GenBank/DDBJ databases">
        <title>Draft genome of the nematode, Onchocerca flexuosa.</title>
        <authorList>
            <person name="Mitreva M."/>
        </authorList>
    </citation>
    <scope>NUCLEOTIDE SEQUENCE [LARGE SCALE GENOMIC DNA]</scope>
    <source>
        <strain evidence="3">Red Deer</strain>
    </source>
</reference>
<evidence type="ECO:0000313" key="4">
    <source>
        <dbReference type="Proteomes" id="UP000242913"/>
    </source>
</evidence>
<proteinExistence type="predicted"/>
<evidence type="ECO:0000313" key="3">
    <source>
        <dbReference type="EMBL" id="OZC10428.1"/>
    </source>
</evidence>
<accession>A0A238C0F7</accession>
<organism evidence="3 4">
    <name type="scientific">Onchocerca flexuosa</name>
    <dbReference type="NCBI Taxonomy" id="387005"/>
    <lineage>
        <taxon>Eukaryota</taxon>
        <taxon>Metazoa</taxon>
        <taxon>Ecdysozoa</taxon>
        <taxon>Nematoda</taxon>
        <taxon>Chromadorea</taxon>
        <taxon>Rhabditida</taxon>
        <taxon>Spirurina</taxon>
        <taxon>Spiruromorpha</taxon>
        <taxon>Filarioidea</taxon>
        <taxon>Onchocercidae</taxon>
        <taxon>Onchocerca</taxon>
    </lineage>
</organism>
<evidence type="ECO:0000259" key="2">
    <source>
        <dbReference type="Pfam" id="PF23626"/>
    </source>
</evidence>
<dbReference type="EMBL" id="KZ269986">
    <property type="protein sequence ID" value="OZC10428.1"/>
    <property type="molecule type" value="Genomic_DNA"/>
</dbReference>
<protein>
    <recommendedName>
        <fullName evidence="2">aECM cysteine-cradle domain-containing protein</fullName>
    </recommendedName>
</protein>
<feature type="signal peptide" evidence="1">
    <location>
        <begin position="1"/>
        <end position="17"/>
    </location>
</feature>
<keyword evidence="1" id="KW-0732">Signal</keyword>